<dbReference type="PANTHER" id="PTHR43968">
    <property type="match status" value="1"/>
</dbReference>
<evidence type="ECO:0000259" key="2">
    <source>
        <dbReference type="PROSITE" id="PS50404"/>
    </source>
</evidence>
<dbReference type="InterPro" id="IPR004045">
    <property type="entry name" value="Glutathione_S-Trfase_N"/>
</dbReference>
<comment type="similarity">
    <text evidence="1">Belongs to the GST superfamily. Omega family.</text>
</comment>
<keyword evidence="4" id="KW-1185">Reference proteome</keyword>
<name>A0A2G9UGU2_TELCI</name>
<protein>
    <submittedName>
        <fullName evidence="3">Glutathione S-transferase protein</fullName>
    </submittedName>
</protein>
<dbReference type="InterPro" id="IPR050983">
    <property type="entry name" value="GST_Omega/HSP26"/>
</dbReference>
<dbReference type="GO" id="GO:0045174">
    <property type="term" value="F:glutathione dehydrogenase (ascorbate) activity"/>
    <property type="evidence" value="ECO:0007669"/>
    <property type="project" value="TreeGrafter"/>
</dbReference>
<evidence type="ECO:0000313" key="3">
    <source>
        <dbReference type="EMBL" id="PIO68962.1"/>
    </source>
</evidence>
<dbReference type="AlphaFoldDB" id="A0A2G9UGU2"/>
<organism evidence="3 4">
    <name type="scientific">Teladorsagia circumcincta</name>
    <name type="common">Brown stomach worm</name>
    <name type="synonym">Ostertagia circumcincta</name>
    <dbReference type="NCBI Taxonomy" id="45464"/>
    <lineage>
        <taxon>Eukaryota</taxon>
        <taxon>Metazoa</taxon>
        <taxon>Ecdysozoa</taxon>
        <taxon>Nematoda</taxon>
        <taxon>Chromadorea</taxon>
        <taxon>Rhabditida</taxon>
        <taxon>Rhabditina</taxon>
        <taxon>Rhabditomorpha</taxon>
        <taxon>Strongyloidea</taxon>
        <taxon>Trichostrongylidae</taxon>
        <taxon>Teladorsagia</taxon>
    </lineage>
</organism>
<sequence>MLYSNDCWSLNKNYERQYHSAEMRMLIVRWACGRTRLDRLNFSEFGKLGTASGTEILAVSEMALYVTECVEVVNVNLSDKPKFLFEKHPDGKVPILEHNNKTIIESTLIAEYLDWISPAKPILPTDPYLKARQRMITAQLEAKVCTS</sequence>
<dbReference type="Pfam" id="PF13417">
    <property type="entry name" value="GST_N_3"/>
    <property type="match status" value="1"/>
</dbReference>
<dbReference type="GO" id="GO:0005737">
    <property type="term" value="C:cytoplasm"/>
    <property type="evidence" value="ECO:0007669"/>
    <property type="project" value="TreeGrafter"/>
</dbReference>
<dbReference type="SUPFAM" id="SSF52833">
    <property type="entry name" value="Thioredoxin-like"/>
    <property type="match status" value="1"/>
</dbReference>
<proteinExistence type="inferred from homology"/>
<dbReference type="InterPro" id="IPR036249">
    <property type="entry name" value="Thioredoxin-like_sf"/>
</dbReference>
<dbReference type="EMBL" id="KZ346834">
    <property type="protein sequence ID" value="PIO68962.1"/>
    <property type="molecule type" value="Genomic_DNA"/>
</dbReference>
<keyword evidence="3" id="KW-0808">Transferase</keyword>
<dbReference type="PANTHER" id="PTHR43968:SF6">
    <property type="entry name" value="GLUTATHIONE S-TRANSFERASE OMEGA"/>
    <property type="match status" value="1"/>
</dbReference>
<dbReference type="GO" id="GO:0004364">
    <property type="term" value="F:glutathione transferase activity"/>
    <property type="evidence" value="ECO:0007669"/>
    <property type="project" value="TreeGrafter"/>
</dbReference>
<dbReference type="OrthoDB" id="4951845at2759"/>
<evidence type="ECO:0000256" key="1">
    <source>
        <dbReference type="ARBA" id="ARBA00011067"/>
    </source>
</evidence>
<gene>
    <name evidence="3" type="ORF">TELCIR_09230</name>
</gene>
<dbReference type="Proteomes" id="UP000230423">
    <property type="component" value="Unassembled WGS sequence"/>
</dbReference>
<dbReference type="Gene3D" id="3.40.30.10">
    <property type="entry name" value="Glutaredoxin"/>
    <property type="match status" value="1"/>
</dbReference>
<feature type="domain" description="GST N-terminal" evidence="2">
    <location>
        <begin position="22"/>
        <end position="121"/>
    </location>
</feature>
<dbReference type="GO" id="GO:0006749">
    <property type="term" value="P:glutathione metabolic process"/>
    <property type="evidence" value="ECO:0007669"/>
    <property type="project" value="TreeGrafter"/>
</dbReference>
<accession>A0A2G9UGU2</accession>
<dbReference type="PROSITE" id="PS50404">
    <property type="entry name" value="GST_NTER"/>
    <property type="match status" value="1"/>
</dbReference>
<evidence type="ECO:0000313" key="4">
    <source>
        <dbReference type="Proteomes" id="UP000230423"/>
    </source>
</evidence>
<reference evidence="3 4" key="1">
    <citation type="submission" date="2015-09" db="EMBL/GenBank/DDBJ databases">
        <title>Draft genome of the parasitic nematode Teladorsagia circumcincta isolate WARC Sus (inbred).</title>
        <authorList>
            <person name="Mitreva M."/>
        </authorList>
    </citation>
    <scope>NUCLEOTIDE SEQUENCE [LARGE SCALE GENOMIC DNA]</scope>
    <source>
        <strain evidence="3 4">S</strain>
    </source>
</reference>